<dbReference type="PANTHER" id="PTHR46056">
    <property type="entry name" value="LONG-CHAIN-ALCOHOL OXIDASE"/>
    <property type="match status" value="1"/>
</dbReference>
<evidence type="ECO:0000313" key="7">
    <source>
        <dbReference type="Proteomes" id="UP000217784"/>
    </source>
</evidence>
<evidence type="ECO:0000256" key="3">
    <source>
        <dbReference type="ARBA" id="ARBA00022827"/>
    </source>
</evidence>
<dbReference type="Proteomes" id="UP000217784">
    <property type="component" value="Unassembled WGS sequence"/>
</dbReference>
<accession>A0A2A2H775</accession>
<dbReference type="InterPro" id="IPR000172">
    <property type="entry name" value="GMC_OxRdtase_N"/>
</dbReference>
<protein>
    <submittedName>
        <fullName evidence="6">Glucose-methanol-choline oxidoreductase</fullName>
    </submittedName>
</protein>
<evidence type="ECO:0000259" key="5">
    <source>
        <dbReference type="PROSITE" id="PS51379"/>
    </source>
</evidence>
<sequence>MRAIVVGTGAGGATAARELANAGFEVIILEAGKEFKPFRRLLQVAGPLRRTGLLGNEKTITRMFPPMDTMRSSDDLVLVRGMTTGGSTVLSCGNIVRADHGLKEIGLDLTPEFEKIEKDIGVTEFPRERWQPVTEKMFEAAQKLGLEPKVTPKAVDSIKCVSCGLCELGCTTDARWDSRRFLSDAVDAGAKLYTSSPVEKVIIEKGHAKGVIVGSKTIHADIVVLAAGGIGTAQMLKASGLPAKDNLWVDIVLTLGGVLKGANQIKEPPMAWYTKHEDYILSPYLDILSHWFHKPWRNVSIEDRVGVMVKLADIEEGAVFADGKVQKTIKKEDYTRLDDAIGEAKKIMEYAGVSGPYINGVHNGGHLGGTVPLTKDDVDSMKPSWLPKGLWVADLSLAPRSQGLPTILLASAMARRVAGKISEEYRTNEITL</sequence>
<keyword evidence="7" id="KW-1185">Reference proteome</keyword>
<dbReference type="Pfam" id="PF00732">
    <property type="entry name" value="GMC_oxred_N"/>
    <property type="match status" value="1"/>
</dbReference>
<evidence type="ECO:0000256" key="2">
    <source>
        <dbReference type="ARBA" id="ARBA00022630"/>
    </source>
</evidence>
<dbReference type="RefSeq" id="WP_069584981.1">
    <property type="nucleotide sequence ID" value="NZ_LMVM01000012.1"/>
</dbReference>
<dbReference type="PROSITE" id="PS51379">
    <property type="entry name" value="4FE4S_FER_2"/>
    <property type="match status" value="1"/>
</dbReference>
<evidence type="ECO:0000256" key="1">
    <source>
        <dbReference type="ARBA" id="ARBA00010790"/>
    </source>
</evidence>
<name>A0A2A2H775_METBR</name>
<dbReference type="PANTHER" id="PTHR46056:SF12">
    <property type="entry name" value="LONG-CHAIN-ALCOHOL OXIDASE"/>
    <property type="match status" value="1"/>
</dbReference>
<feature type="domain" description="4Fe-4S ferredoxin-type" evidence="5">
    <location>
        <begin position="151"/>
        <end position="180"/>
    </location>
</feature>
<dbReference type="GO" id="GO:0016614">
    <property type="term" value="F:oxidoreductase activity, acting on CH-OH group of donors"/>
    <property type="evidence" value="ECO:0007669"/>
    <property type="project" value="InterPro"/>
</dbReference>
<dbReference type="Gene3D" id="3.50.50.60">
    <property type="entry name" value="FAD/NAD(P)-binding domain"/>
    <property type="match status" value="1"/>
</dbReference>
<comment type="similarity">
    <text evidence="1">Belongs to the GMC oxidoreductase family.</text>
</comment>
<dbReference type="EMBL" id="LMVM01000012">
    <property type="protein sequence ID" value="PAV05154.1"/>
    <property type="molecule type" value="Genomic_DNA"/>
</dbReference>
<gene>
    <name evidence="6" type="ORF">ASJ80_12775</name>
</gene>
<keyword evidence="3" id="KW-0274">FAD</keyword>
<organism evidence="6 7">
    <name type="scientific">Methanobacterium bryantii</name>
    <dbReference type="NCBI Taxonomy" id="2161"/>
    <lineage>
        <taxon>Archaea</taxon>
        <taxon>Methanobacteriati</taxon>
        <taxon>Methanobacteriota</taxon>
        <taxon>Methanomada group</taxon>
        <taxon>Methanobacteria</taxon>
        <taxon>Methanobacteriales</taxon>
        <taxon>Methanobacteriaceae</taxon>
        <taxon>Methanobacterium</taxon>
    </lineage>
</organism>
<keyword evidence="2" id="KW-0285">Flavoprotein</keyword>
<dbReference type="InterPro" id="IPR017896">
    <property type="entry name" value="4Fe4S_Fe-S-bd"/>
</dbReference>
<evidence type="ECO:0000313" key="6">
    <source>
        <dbReference type="EMBL" id="PAV05154.1"/>
    </source>
</evidence>
<keyword evidence="4" id="KW-0560">Oxidoreductase</keyword>
<evidence type="ECO:0000256" key="4">
    <source>
        <dbReference type="ARBA" id="ARBA00023002"/>
    </source>
</evidence>
<reference evidence="6 7" key="1">
    <citation type="journal article" date="2017" name="BMC Genomics">
        <title>Genomic analysis of methanogenic archaea reveals a shift towards energy conservation.</title>
        <authorList>
            <person name="Gilmore S.P."/>
            <person name="Henske J.K."/>
            <person name="Sexton J.A."/>
            <person name="Solomon K.V."/>
            <person name="Seppala S."/>
            <person name="Yoo J.I."/>
            <person name="Huyett L.M."/>
            <person name="Pressman A."/>
            <person name="Cogan J.Z."/>
            <person name="Kivenson V."/>
            <person name="Peng X."/>
            <person name="Tan Y."/>
            <person name="Valentine D.L."/>
            <person name="O'Malley M.A."/>
        </authorList>
    </citation>
    <scope>NUCLEOTIDE SEQUENCE [LARGE SCALE GENOMIC DNA]</scope>
    <source>
        <strain evidence="6 7">M.o.H.</strain>
    </source>
</reference>
<dbReference type="SUPFAM" id="SSF51905">
    <property type="entry name" value="FAD/NAD(P)-binding domain"/>
    <property type="match status" value="1"/>
</dbReference>
<dbReference type="AlphaFoldDB" id="A0A2A2H775"/>
<comment type="caution">
    <text evidence="6">The sequence shown here is derived from an EMBL/GenBank/DDBJ whole genome shotgun (WGS) entry which is preliminary data.</text>
</comment>
<dbReference type="GO" id="GO:0050660">
    <property type="term" value="F:flavin adenine dinucleotide binding"/>
    <property type="evidence" value="ECO:0007669"/>
    <property type="project" value="InterPro"/>
</dbReference>
<proteinExistence type="inferred from homology"/>
<dbReference type="OrthoDB" id="69920at2157"/>
<dbReference type="InterPro" id="IPR036188">
    <property type="entry name" value="FAD/NAD-bd_sf"/>
</dbReference>